<dbReference type="RefSeq" id="WP_096379306.1">
    <property type="nucleotide sequence ID" value="NZ_AP014940.1"/>
</dbReference>
<evidence type="ECO:0000313" key="1">
    <source>
        <dbReference type="EMBL" id="BAV98968.1"/>
    </source>
</evidence>
<organism evidence="1 2">
    <name type="scientific">Lysobacter enzymogenes</name>
    <dbReference type="NCBI Taxonomy" id="69"/>
    <lineage>
        <taxon>Bacteria</taxon>
        <taxon>Pseudomonadati</taxon>
        <taxon>Pseudomonadota</taxon>
        <taxon>Gammaproteobacteria</taxon>
        <taxon>Lysobacterales</taxon>
        <taxon>Lysobacteraceae</taxon>
        <taxon>Lysobacter</taxon>
    </lineage>
</organism>
<accession>A0AAU9AN49</accession>
<gene>
    <name evidence="1" type="ORF">LEN_3481</name>
</gene>
<dbReference type="AlphaFoldDB" id="A0AAU9AN49"/>
<name>A0AAU9AN49_LYSEN</name>
<dbReference type="Proteomes" id="UP000218824">
    <property type="component" value="Chromosome"/>
</dbReference>
<dbReference type="KEGG" id="lem:LEN_3481"/>
<protein>
    <submittedName>
        <fullName evidence="1">Uncharacterized protein</fullName>
    </submittedName>
</protein>
<evidence type="ECO:0000313" key="2">
    <source>
        <dbReference type="Proteomes" id="UP000218824"/>
    </source>
</evidence>
<dbReference type="EMBL" id="AP014940">
    <property type="protein sequence ID" value="BAV98968.1"/>
    <property type="molecule type" value="Genomic_DNA"/>
</dbReference>
<dbReference type="GeneID" id="83065291"/>
<reference evidence="1 2" key="1">
    <citation type="journal article" date="2017" name="DNA Res.">
        <title>Complete genome sequence and expression profile of the commercial lytic enzyme producer Lysobacter enzymogenes M497-1.</title>
        <authorList>
            <person name="Takami H."/>
            <person name="Toyoda A."/>
            <person name="Uchiyama I."/>
            <person name="Itoh T."/>
            <person name="Takaki Y."/>
            <person name="Arai W."/>
            <person name="Nishi S."/>
            <person name="Kawai M."/>
            <person name="Shinya K."/>
            <person name="Ikeda H."/>
        </authorList>
    </citation>
    <scope>NUCLEOTIDE SEQUENCE [LARGE SCALE GENOMIC DNA]</scope>
    <source>
        <strain evidence="1 2">M497-1</strain>
    </source>
</reference>
<sequence>MGQWREHARLKGRFLPDYPDDLQVIAHDGGPRIAHASPELIWVRVVAASGDVFDGIVLNQPHGLRSVAQNGPIRFLAPATAPHPVMTSDKYLRERADWTITPCDQCGFDELFDAPSDLMRAVFPNVPQGAVMEMFTAKCPLCGGIQGLEAVASRDAAPAARKPWWRFWR</sequence>
<proteinExistence type="predicted"/>